<dbReference type="Pfam" id="PF13347">
    <property type="entry name" value="MFS_2"/>
    <property type="match status" value="1"/>
</dbReference>
<evidence type="ECO:0000256" key="2">
    <source>
        <dbReference type="SAM" id="Phobius"/>
    </source>
</evidence>
<accession>A0ABV8SYG2</accession>
<proteinExistence type="inferred from homology"/>
<dbReference type="CDD" id="cd17332">
    <property type="entry name" value="MFS_MelB_like"/>
    <property type="match status" value="1"/>
</dbReference>
<feature type="transmembrane region" description="Helical" evidence="2">
    <location>
        <begin position="110"/>
        <end position="131"/>
    </location>
</feature>
<keyword evidence="4" id="KW-1185">Reference proteome</keyword>
<keyword evidence="2" id="KW-0472">Membrane</keyword>
<dbReference type="InterPro" id="IPR036259">
    <property type="entry name" value="MFS_trans_sf"/>
</dbReference>
<feature type="transmembrane region" description="Helical" evidence="2">
    <location>
        <begin position="151"/>
        <end position="170"/>
    </location>
</feature>
<feature type="transmembrane region" description="Helical" evidence="2">
    <location>
        <begin position="84"/>
        <end position="104"/>
    </location>
</feature>
<sequence length="464" mass="49782">MSRANSSKLSFGNIVGYGAGDFGFNLSFTFCSLFLLYFYTDVLELNASTAGLIIMVALVWEGISDPIIGLITNRTRTRWGRYRPYILFGAVPLGLSVVAMFLPLDLPAGALVAYCFATHVVYRTAFTFVNIPYIALSAQMTQDSDTRGQLAAARMLFAIACGLLLSALTLPVSKALGGGRTGFFLISVIYSVVATAVLLLTFASTREAIDESAQEHPNLGSMLVTLRVNRPFILLFVATALGATGYTLSGKALIYYLKYWVGAEAMVTTGLVVTLGAAALAMIPWMMIARRASKRLVWLAGVGLNILAYIVILTFAPRGGPMLWLVLIAVGIGNSAFILNVWSMLPDTVEYGEWKTGTRAEGASFGLMAFSQKVALGIGTGLVGILLDAIGYVANRPQSPETLQGITLLYGAGPLILFAASLVAIWAYPLDGKTHRRLVRAIEYRRVRARRQAVAPSAAKAAAS</sequence>
<dbReference type="SUPFAM" id="SSF103473">
    <property type="entry name" value="MFS general substrate transporter"/>
    <property type="match status" value="1"/>
</dbReference>
<feature type="transmembrane region" description="Helical" evidence="2">
    <location>
        <begin position="322"/>
        <end position="345"/>
    </location>
</feature>
<name>A0ABV8SYG2_9GAMM</name>
<feature type="transmembrane region" description="Helical" evidence="2">
    <location>
        <begin position="406"/>
        <end position="428"/>
    </location>
</feature>
<comment type="similarity">
    <text evidence="1">Belongs to the sodium:galactoside symporter (TC 2.A.2) family.</text>
</comment>
<reference evidence="4" key="1">
    <citation type="journal article" date="2019" name="Int. J. Syst. Evol. Microbiol.">
        <title>The Global Catalogue of Microorganisms (GCM) 10K type strain sequencing project: providing services to taxonomists for standard genome sequencing and annotation.</title>
        <authorList>
            <consortium name="The Broad Institute Genomics Platform"/>
            <consortium name="The Broad Institute Genome Sequencing Center for Infectious Disease"/>
            <person name="Wu L."/>
            <person name="Ma J."/>
        </authorList>
    </citation>
    <scope>NUCLEOTIDE SEQUENCE [LARGE SCALE GENOMIC DNA]</scope>
    <source>
        <strain evidence="4">CGMCC 1.10759</strain>
    </source>
</reference>
<feature type="transmembrane region" description="Helical" evidence="2">
    <location>
        <begin position="21"/>
        <end position="39"/>
    </location>
</feature>
<evidence type="ECO:0000313" key="4">
    <source>
        <dbReference type="Proteomes" id="UP001595904"/>
    </source>
</evidence>
<evidence type="ECO:0000313" key="3">
    <source>
        <dbReference type="EMBL" id="MFC4312042.1"/>
    </source>
</evidence>
<organism evidence="3 4">
    <name type="scientific">Steroidobacter flavus</name>
    <dbReference type="NCBI Taxonomy" id="1842136"/>
    <lineage>
        <taxon>Bacteria</taxon>
        <taxon>Pseudomonadati</taxon>
        <taxon>Pseudomonadota</taxon>
        <taxon>Gammaproteobacteria</taxon>
        <taxon>Steroidobacterales</taxon>
        <taxon>Steroidobacteraceae</taxon>
        <taxon>Steroidobacter</taxon>
    </lineage>
</organism>
<feature type="transmembrane region" description="Helical" evidence="2">
    <location>
        <begin position="296"/>
        <end position="316"/>
    </location>
</feature>
<dbReference type="Gene3D" id="1.20.1250.20">
    <property type="entry name" value="MFS general substrate transporter like domains"/>
    <property type="match status" value="2"/>
</dbReference>
<dbReference type="InterPro" id="IPR001927">
    <property type="entry name" value="Na/Gal_symport"/>
</dbReference>
<protein>
    <submittedName>
        <fullName evidence="3">MFS transporter</fullName>
    </submittedName>
</protein>
<evidence type="ECO:0000256" key="1">
    <source>
        <dbReference type="ARBA" id="ARBA00009617"/>
    </source>
</evidence>
<feature type="transmembrane region" description="Helical" evidence="2">
    <location>
        <begin position="182"/>
        <end position="203"/>
    </location>
</feature>
<dbReference type="EMBL" id="JBHSDU010000014">
    <property type="protein sequence ID" value="MFC4312042.1"/>
    <property type="molecule type" value="Genomic_DNA"/>
</dbReference>
<dbReference type="PANTHER" id="PTHR11328">
    <property type="entry name" value="MAJOR FACILITATOR SUPERFAMILY DOMAIN-CONTAINING PROTEIN"/>
    <property type="match status" value="1"/>
</dbReference>
<feature type="transmembrane region" description="Helical" evidence="2">
    <location>
        <begin position="45"/>
        <end position="63"/>
    </location>
</feature>
<feature type="transmembrane region" description="Helical" evidence="2">
    <location>
        <begin position="269"/>
        <end position="289"/>
    </location>
</feature>
<keyword evidence="2" id="KW-0812">Transmembrane</keyword>
<dbReference type="NCBIfam" id="TIGR00792">
    <property type="entry name" value="gph"/>
    <property type="match status" value="1"/>
</dbReference>
<feature type="transmembrane region" description="Helical" evidence="2">
    <location>
        <begin position="232"/>
        <end position="257"/>
    </location>
</feature>
<feature type="transmembrane region" description="Helical" evidence="2">
    <location>
        <begin position="374"/>
        <end position="394"/>
    </location>
</feature>
<dbReference type="RefSeq" id="WP_380601102.1">
    <property type="nucleotide sequence ID" value="NZ_JBHSDU010000014.1"/>
</dbReference>
<dbReference type="PANTHER" id="PTHR11328:SF24">
    <property type="entry name" value="MAJOR FACILITATOR SUPERFAMILY (MFS) PROFILE DOMAIN-CONTAINING PROTEIN"/>
    <property type="match status" value="1"/>
</dbReference>
<dbReference type="InterPro" id="IPR039672">
    <property type="entry name" value="MFS_2"/>
</dbReference>
<gene>
    <name evidence="3" type="ORF">ACFPN2_23375</name>
</gene>
<keyword evidence="2" id="KW-1133">Transmembrane helix</keyword>
<comment type="caution">
    <text evidence="3">The sequence shown here is derived from an EMBL/GenBank/DDBJ whole genome shotgun (WGS) entry which is preliminary data.</text>
</comment>
<dbReference type="Proteomes" id="UP001595904">
    <property type="component" value="Unassembled WGS sequence"/>
</dbReference>